<dbReference type="EMBL" id="CAJNOQ010009478">
    <property type="protein sequence ID" value="CAF1226064.1"/>
    <property type="molecule type" value="Genomic_DNA"/>
</dbReference>
<dbReference type="OrthoDB" id="6683853at2759"/>
<accession>A0A814Y929</accession>
<feature type="compositionally biased region" description="Polar residues" evidence="14">
    <location>
        <begin position="309"/>
        <end position="321"/>
    </location>
</feature>
<sequence length="352" mass="40857">MRFSFRRLGMIWGKIGYQRGKIEYTLSPYQQNPYAGVGGDVSYRYYTRLFKTIAIYWVPNIAWGVALYNWANWEYERSIRKKPGDFDDEKPPQEEDPLMSGYFQLSNSTKDFKSRTNGVFDQLGSLEKEHIVQQKLCPSRLDDDFIPTSSVRLNDTTDNPNIPSDAVCSTSLHNKQKASDLNSPGYLREPEKWQKYTLTDVNDHMLTGVANRHALSQFFQTRVKKSKTRDDDDATEMNDEETRVIFRRPPTKKKFTDKMLENDDDEPLQPSIKIHAKDQQQSAVNDNEVEEEEVLPQKLVNIKKRNKNQRGSVTFSSNTNKKMQKHDIIDEDSSDSRNEDDESTVDNDLDEP</sequence>
<evidence type="ECO:0000256" key="4">
    <source>
        <dbReference type="ARBA" id="ARBA00022448"/>
    </source>
</evidence>
<proteinExistence type="inferred from homology"/>
<dbReference type="GO" id="GO:0006122">
    <property type="term" value="P:mitochondrial electron transport, ubiquinol to cytochrome c"/>
    <property type="evidence" value="ECO:0007669"/>
    <property type="project" value="UniProtKB-UniRule"/>
</dbReference>
<protein>
    <recommendedName>
        <fullName evidence="3 13">Cytochrome b-c1 complex subunit 8</fullName>
    </recommendedName>
    <alternativeName>
        <fullName evidence="13">Complex III subunit 8</fullName>
    </alternativeName>
</protein>
<feature type="region of interest" description="Disordered" evidence="14">
    <location>
        <begin position="300"/>
        <end position="352"/>
    </location>
</feature>
<keyword evidence="11" id="KW-0472">Membrane</keyword>
<organism evidence="15 17">
    <name type="scientific">Didymodactylos carnosus</name>
    <dbReference type="NCBI Taxonomy" id="1234261"/>
    <lineage>
        <taxon>Eukaryota</taxon>
        <taxon>Metazoa</taxon>
        <taxon>Spiralia</taxon>
        <taxon>Gnathifera</taxon>
        <taxon>Rotifera</taxon>
        <taxon>Eurotatoria</taxon>
        <taxon>Bdelloidea</taxon>
        <taxon>Philodinida</taxon>
        <taxon>Philodinidae</taxon>
        <taxon>Didymodactylos</taxon>
    </lineage>
</organism>
<evidence type="ECO:0000256" key="6">
    <source>
        <dbReference type="ARBA" id="ARBA00022692"/>
    </source>
</evidence>
<keyword evidence="6" id="KW-0812">Transmembrane</keyword>
<dbReference type="GO" id="GO:0045275">
    <property type="term" value="C:respiratory chain complex III"/>
    <property type="evidence" value="ECO:0007669"/>
    <property type="project" value="UniProtKB-UniRule"/>
</dbReference>
<evidence type="ECO:0000256" key="1">
    <source>
        <dbReference type="ARBA" id="ARBA00004434"/>
    </source>
</evidence>
<keyword evidence="5 13" id="KW-0679">Respiratory chain</keyword>
<dbReference type="Proteomes" id="UP000681722">
    <property type="component" value="Unassembled WGS sequence"/>
</dbReference>
<keyword evidence="8 13" id="KW-0249">Electron transport</keyword>
<evidence type="ECO:0000256" key="9">
    <source>
        <dbReference type="ARBA" id="ARBA00022989"/>
    </source>
</evidence>
<dbReference type="InterPro" id="IPR036642">
    <property type="entry name" value="Cyt_bc1_su8_sf"/>
</dbReference>
<evidence type="ECO:0000256" key="14">
    <source>
        <dbReference type="SAM" id="MobiDB-lite"/>
    </source>
</evidence>
<keyword evidence="7 13" id="KW-0999">Mitochondrion inner membrane</keyword>
<evidence type="ECO:0000256" key="8">
    <source>
        <dbReference type="ARBA" id="ARBA00022982"/>
    </source>
</evidence>
<dbReference type="Pfam" id="PF15264">
    <property type="entry name" value="TSSC4"/>
    <property type="match status" value="1"/>
</dbReference>
<evidence type="ECO:0000313" key="17">
    <source>
        <dbReference type="Proteomes" id="UP000663829"/>
    </source>
</evidence>
<comment type="subunit">
    <text evidence="12 13">Component of the ubiquinol-cytochrome c oxidoreductase (cytochrome b-c1 complex, complex III, CIII), a multisubunit enzyme composed of 11 subunits. The complex is composed of 3 respiratory subunits cytochrome b, cytochrome c1 and Rieske protein UQCRFS1, 2 core protein subunits UQCRC1/QCR1 and UQCRC2/QCR2, and 6 low-molecular weight protein subunits UQCRH/QCR6, UQCRB/QCR7, UQCRQ/QCR8, UQCR10/QCR9, UQCR11/QCR10 and subunit 9, the cleavage product of Rieske protein UQCRFS1. The complex exists as an obligatory dimer and forms supercomplexes (SCs) in the inner mitochondrial membrane with NADH-ubiquinone oxidoreductase (complex I, CI) and cytochrome c oxidase (complex IV, CIV), resulting in different assemblies (supercomplex SCI(1)III(2)IV(1) and megacomplex MCI(2)III(2)IV(2)). Interacts with UQCC6.</text>
</comment>
<dbReference type="InterPro" id="IPR029338">
    <property type="entry name" value="TSSC4"/>
</dbReference>
<evidence type="ECO:0000256" key="2">
    <source>
        <dbReference type="ARBA" id="ARBA00007668"/>
    </source>
</evidence>
<dbReference type="Gene3D" id="1.20.5.210">
    <property type="entry name" value="Cytochrome b-c1 complex subunit 8"/>
    <property type="match status" value="1"/>
</dbReference>
<evidence type="ECO:0000256" key="5">
    <source>
        <dbReference type="ARBA" id="ARBA00022660"/>
    </source>
</evidence>
<comment type="similarity">
    <text evidence="2 13">Belongs to the UQCRQ/QCR8 family.</text>
</comment>
<reference evidence="15" key="1">
    <citation type="submission" date="2021-02" db="EMBL/GenBank/DDBJ databases">
        <authorList>
            <person name="Nowell W R."/>
        </authorList>
    </citation>
    <scope>NUCLEOTIDE SEQUENCE</scope>
</reference>
<dbReference type="Proteomes" id="UP000663829">
    <property type="component" value="Unassembled WGS sequence"/>
</dbReference>
<dbReference type="GO" id="GO:0005743">
    <property type="term" value="C:mitochondrial inner membrane"/>
    <property type="evidence" value="ECO:0007669"/>
    <property type="project" value="UniProtKB-SubCell"/>
</dbReference>
<evidence type="ECO:0000256" key="7">
    <source>
        <dbReference type="ARBA" id="ARBA00022792"/>
    </source>
</evidence>
<comment type="caution">
    <text evidence="15">The sequence shown here is derived from an EMBL/GenBank/DDBJ whole genome shotgun (WGS) entry which is preliminary data.</text>
</comment>
<comment type="subcellular location">
    <subcellularLocation>
        <location evidence="1 13">Mitochondrion inner membrane</location>
        <topology evidence="1 13">Single-pass membrane protein</topology>
    </subcellularLocation>
</comment>
<evidence type="ECO:0000256" key="3">
    <source>
        <dbReference type="ARBA" id="ARBA00016324"/>
    </source>
</evidence>
<keyword evidence="9" id="KW-1133">Transmembrane helix</keyword>
<feature type="compositionally biased region" description="Acidic residues" evidence="14">
    <location>
        <begin position="329"/>
        <end position="352"/>
    </location>
</feature>
<dbReference type="Pfam" id="PF02939">
    <property type="entry name" value="UcrQ"/>
    <property type="match status" value="1"/>
</dbReference>
<keyword evidence="10 13" id="KW-0496">Mitochondrion</keyword>
<keyword evidence="17" id="KW-1185">Reference proteome</keyword>
<dbReference type="SUPFAM" id="SSF81508">
    <property type="entry name" value="Ubiquinone-binding protein QP-C of cytochrome bc1 complex (Ubiquinol-cytochrome c reductase)"/>
    <property type="match status" value="1"/>
</dbReference>
<dbReference type="PANTHER" id="PTHR12119:SF2">
    <property type="entry name" value="CYTOCHROME B-C1 COMPLEX SUBUNIT 8"/>
    <property type="match status" value="1"/>
</dbReference>
<evidence type="ECO:0000256" key="13">
    <source>
        <dbReference type="RuleBase" id="RU368118"/>
    </source>
</evidence>
<evidence type="ECO:0000313" key="15">
    <source>
        <dbReference type="EMBL" id="CAF1226064.1"/>
    </source>
</evidence>
<evidence type="ECO:0000256" key="11">
    <source>
        <dbReference type="ARBA" id="ARBA00023136"/>
    </source>
</evidence>
<evidence type="ECO:0000313" key="16">
    <source>
        <dbReference type="EMBL" id="CAF3989001.1"/>
    </source>
</evidence>
<dbReference type="EMBL" id="CAJOBC010009482">
    <property type="protein sequence ID" value="CAF3989001.1"/>
    <property type="molecule type" value="Genomic_DNA"/>
</dbReference>
<keyword evidence="4 13" id="KW-0813">Transport</keyword>
<dbReference type="AlphaFoldDB" id="A0A814Y929"/>
<dbReference type="PANTHER" id="PTHR12119">
    <property type="entry name" value="UBIQUINOL-CYTOCHROME C REDUCTASE COMPLEX UBIQUINONE-BINDING PROTEIN QP-C"/>
    <property type="match status" value="1"/>
</dbReference>
<gene>
    <name evidence="15" type="ORF">GPM918_LOCUS24933</name>
    <name evidence="16" type="ORF">SRO942_LOCUS24937</name>
</gene>
<evidence type="ECO:0000256" key="10">
    <source>
        <dbReference type="ARBA" id="ARBA00023128"/>
    </source>
</evidence>
<dbReference type="InterPro" id="IPR004205">
    <property type="entry name" value="Cyt_bc1_su8"/>
</dbReference>
<evidence type="ECO:0000256" key="12">
    <source>
        <dbReference type="ARBA" id="ARBA00047105"/>
    </source>
</evidence>
<name>A0A814Y929_9BILA</name>
<comment type="function">
    <text evidence="13">Component of the ubiquinol-cytochrome c oxidoreductase, a multisubunit transmembrane complex that is part of the mitochondrial electron transport chain which drives oxidative phosphorylation. The complex plays an important role in the uptake of multiple carbon sources present in different host niches.</text>
</comment>
<feature type="region of interest" description="Disordered" evidence="14">
    <location>
        <begin position="223"/>
        <end position="268"/>
    </location>
</feature>